<proteinExistence type="predicted"/>
<evidence type="ECO:0000256" key="5">
    <source>
        <dbReference type="ARBA" id="ARBA00023139"/>
    </source>
</evidence>
<evidence type="ECO:0000313" key="9">
    <source>
        <dbReference type="EMBL" id="AHH07845.1"/>
    </source>
</evidence>
<evidence type="ECO:0000256" key="1">
    <source>
        <dbReference type="ARBA" id="ARBA00003932"/>
    </source>
</evidence>
<dbReference type="HOGENOM" id="CLU_2056834_0_0_12"/>
<dbReference type="GO" id="GO:0009279">
    <property type="term" value="C:cell outer membrane"/>
    <property type="evidence" value="ECO:0007669"/>
    <property type="project" value="UniProtKB-SubCell"/>
</dbReference>
<comment type="subcellular location">
    <subcellularLocation>
        <location evidence="2 8">Cell outer membrane</location>
        <topology evidence="2 8">Lipid-anchor</topology>
    </subcellularLocation>
</comment>
<dbReference type="SUPFAM" id="SSF74748">
    <property type="entry name" value="Variable surface antigen VlsE"/>
    <property type="match status" value="1"/>
</dbReference>
<dbReference type="AlphaFoldDB" id="W5SLV5"/>
<keyword evidence="5 8" id="KW-0564">Palmitate</keyword>
<geneLocation type="plasmid" evidence="9">
    <name>unnamed</name>
</geneLocation>
<keyword evidence="6 8" id="KW-0998">Cell outer membrane</keyword>
<name>W5SLV5_9SPIR</name>
<dbReference type="Pfam" id="PF00921">
    <property type="entry name" value="Lipoprotein_2"/>
    <property type="match status" value="1"/>
</dbReference>
<evidence type="ECO:0000256" key="2">
    <source>
        <dbReference type="ARBA" id="ARBA00004459"/>
    </source>
</evidence>
<keyword evidence="7 8" id="KW-0449">Lipoprotein</keyword>
<organism evidence="9">
    <name type="scientific">Borrelia crocidurae DOU</name>
    <dbReference type="NCBI Taxonomy" id="1293575"/>
    <lineage>
        <taxon>Bacteria</taxon>
        <taxon>Pseudomonadati</taxon>
        <taxon>Spirochaetota</taxon>
        <taxon>Spirochaetia</taxon>
        <taxon>Spirochaetales</taxon>
        <taxon>Borreliaceae</taxon>
        <taxon>Borrelia</taxon>
    </lineage>
</organism>
<protein>
    <recommendedName>
        <fullName evidence="8">Variable large protein</fullName>
    </recommendedName>
</protein>
<dbReference type="InterPro" id="IPR000680">
    <property type="entry name" value="Borrelia_lipo"/>
</dbReference>
<keyword evidence="3" id="KW-0732">Signal</keyword>
<keyword evidence="9" id="KW-0614">Plasmid</keyword>
<dbReference type="EMBL" id="CP004339">
    <property type="protein sequence ID" value="AHH07845.1"/>
    <property type="molecule type" value="Genomic_DNA"/>
</dbReference>
<evidence type="ECO:0000256" key="6">
    <source>
        <dbReference type="ARBA" id="ARBA00023237"/>
    </source>
</evidence>
<evidence type="ECO:0000256" key="7">
    <source>
        <dbReference type="ARBA" id="ARBA00023288"/>
    </source>
</evidence>
<reference evidence="9" key="1">
    <citation type="submission" date="2013-02" db="EMBL/GenBank/DDBJ databases">
        <title>Comparative genomics of Borrelia species.</title>
        <authorList>
            <person name="Schwan T.G."/>
            <person name="Raffel S.J."/>
            <person name="Porcella S.F."/>
        </authorList>
    </citation>
    <scope>NUCLEOTIDE SEQUENCE</scope>
    <source>
        <strain evidence="9">DOU</strain>
        <plasmid evidence="9">unnamed</plasmid>
    </source>
</reference>
<evidence type="ECO:0000256" key="3">
    <source>
        <dbReference type="ARBA" id="ARBA00022729"/>
    </source>
</evidence>
<accession>W5SLV5</accession>
<keyword evidence="4 8" id="KW-0472">Membrane</keyword>
<evidence type="ECO:0000256" key="4">
    <source>
        <dbReference type="ARBA" id="ARBA00023136"/>
    </source>
</evidence>
<evidence type="ECO:0000256" key="8">
    <source>
        <dbReference type="RuleBase" id="RU363105"/>
    </source>
</evidence>
<comment type="function">
    <text evidence="1 8">The Vlp and Vsp proteins are antigenically distinct proteins, only one vlp or vsp gene is transcriptionally active at any one time. Switching between these genes is a mechanism of host immune response evasion.</text>
</comment>
<sequence>MKVKVEEFIGKISKIEEGAKEASKGATTNTIIGNAVKDQEAVPADAASVNSLVKGIKTIVEVVLKNDEGNAEVTKTGNTEQKSIGKLLGKKDDGTEAHAAAASASIGAVSGTDMLQAID</sequence>
<gene>
    <name evidence="9" type="ORF">BCD_1779</name>
</gene>